<evidence type="ECO:0000256" key="2">
    <source>
        <dbReference type="SAM" id="Phobius"/>
    </source>
</evidence>
<reference evidence="3 4" key="1">
    <citation type="submission" date="2017-10" db="EMBL/GenBank/DDBJ databases">
        <title>The draft genome sequence of Williamsia sp. BULT 1.1 isolated from the semi-arid grassland soils from South Africa.</title>
        <authorList>
            <person name="Kabwe M.H."/>
            <person name="Govender N."/>
            <person name="Mutseka Lunga P."/>
            <person name="Vikram S."/>
            <person name="Makhalanyane T.P."/>
        </authorList>
    </citation>
    <scope>NUCLEOTIDE SEQUENCE [LARGE SCALE GENOMIC DNA]</scope>
    <source>
        <strain evidence="3 4">BULT 1.1</strain>
    </source>
</reference>
<comment type="caution">
    <text evidence="3">The sequence shown here is derived from an EMBL/GenBank/DDBJ whole genome shotgun (WGS) entry which is preliminary data.</text>
</comment>
<dbReference type="InterPro" id="IPR019286">
    <property type="entry name" value="DUF2339_TM"/>
</dbReference>
<dbReference type="Pfam" id="PF10101">
    <property type="entry name" value="DUF2339"/>
    <property type="match status" value="1"/>
</dbReference>
<protein>
    <submittedName>
        <fullName evidence="3">Uncharacterized protein</fullName>
    </submittedName>
</protein>
<gene>
    <name evidence="3" type="ORF">CSW57_14185</name>
</gene>
<evidence type="ECO:0000313" key="4">
    <source>
        <dbReference type="Proteomes" id="UP000225108"/>
    </source>
</evidence>
<organism evidence="3 4">
    <name type="scientific">Williamsia marianensis</name>
    <dbReference type="NCBI Taxonomy" id="85044"/>
    <lineage>
        <taxon>Bacteria</taxon>
        <taxon>Bacillati</taxon>
        <taxon>Actinomycetota</taxon>
        <taxon>Actinomycetes</taxon>
        <taxon>Mycobacteriales</taxon>
        <taxon>Nocardiaceae</taxon>
        <taxon>Williamsia</taxon>
    </lineage>
</organism>
<feature type="transmembrane region" description="Helical" evidence="2">
    <location>
        <begin position="229"/>
        <end position="251"/>
    </location>
</feature>
<dbReference type="PANTHER" id="PTHR38434:SF1">
    <property type="entry name" value="BLL2549 PROTEIN"/>
    <property type="match status" value="1"/>
</dbReference>
<name>A0A2G3PGR5_WILMA</name>
<feature type="transmembrane region" description="Helical" evidence="2">
    <location>
        <begin position="683"/>
        <end position="702"/>
    </location>
</feature>
<dbReference type="EMBL" id="PEBD01000010">
    <property type="protein sequence ID" value="PHV65007.1"/>
    <property type="molecule type" value="Genomic_DNA"/>
</dbReference>
<keyword evidence="2" id="KW-1133">Transmembrane helix</keyword>
<feature type="transmembrane region" description="Helical" evidence="2">
    <location>
        <begin position="320"/>
        <end position="337"/>
    </location>
</feature>
<feature type="compositionally biased region" description="Low complexity" evidence="1">
    <location>
        <begin position="161"/>
        <end position="189"/>
    </location>
</feature>
<feature type="region of interest" description="Disordered" evidence="1">
    <location>
        <begin position="59"/>
        <end position="189"/>
    </location>
</feature>
<feature type="transmembrane region" description="Helical" evidence="2">
    <location>
        <begin position="579"/>
        <end position="600"/>
    </location>
</feature>
<feature type="transmembrane region" description="Helical" evidence="2">
    <location>
        <begin position="545"/>
        <end position="567"/>
    </location>
</feature>
<feature type="transmembrane region" description="Helical" evidence="2">
    <location>
        <begin position="471"/>
        <end position="489"/>
    </location>
</feature>
<keyword evidence="2" id="KW-0472">Membrane</keyword>
<evidence type="ECO:0000256" key="1">
    <source>
        <dbReference type="SAM" id="MobiDB-lite"/>
    </source>
</evidence>
<feature type="transmembrane region" description="Helical" evidence="2">
    <location>
        <begin position="496"/>
        <end position="515"/>
    </location>
</feature>
<dbReference type="PANTHER" id="PTHR38434">
    <property type="entry name" value="BLL2549 PROTEIN"/>
    <property type="match status" value="1"/>
</dbReference>
<feature type="transmembrane region" description="Helical" evidence="2">
    <location>
        <begin position="263"/>
        <end position="280"/>
    </location>
</feature>
<feature type="transmembrane region" description="Helical" evidence="2">
    <location>
        <begin position="344"/>
        <end position="360"/>
    </location>
</feature>
<feature type="transmembrane region" description="Helical" evidence="2">
    <location>
        <begin position="418"/>
        <end position="440"/>
    </location>
</feature>
<feature type="transmembrane region" description="Helical" evidence="2">
    <location>
        <begin position="714"/>
        <end position="734"/>
    </location>
</feature>
<accession>A0A2G3PGR5</accession>
<evidence type="ECO:0000313" key="3">
    <source>
        <dbReference type="EMBL" id="PHV65007.1"/>
    </source>
</evidence>
<keyword evidence="2" id="KW-0812">Transmembrane</keyword>
<dbReference type="AlphaFoldDB" id="A0A2G3PGR5"/>
<feature type="compositionally biased region" description="Low complexity" evidence="1">
    <location>
        <begin position="68"/>
        <end position="82"/>
    </location>
</feature>
<sequence length="754" mass="76872">MSRVTHPPGRGVRDHRYMTEPNQAVISRLSADFNSLSGQFARVSSELLELGSVLARSSLAEPTHRPAAEAAAAPEAGVPEAAVQSHTQPSPNPQPPRGAQTPRPPQYPLPGMPAGSYVPGRAQQVPPQQVPPQYPSWMMPQPPTTLMQPTAQFQNPGGTRPASQGPAPQGPAAQSPAAHSAAAQHPGGQNLAAATAAHYRSALQNPAGPPPPATPSLWQRMTADPGGGLIGKILAVAGVAVTLIGVVMMLVLAAQAGILRPEIRVGAGAGLAVALVVIAMRMSTRSGGRVGAIALSATGIAAAYLDVVAVTRFYDWLPDYGGLLLAAAVTFGGLLLARRWDSQHLGLLVLIPVFILAPVLTDGASLLLIGFMLAMSIAAFPVQLGKDWPLLHAARVVASTSVLTLWICTIAWDGGSHLALTAVAVAVNAVFGVASSAVLLRTTALPHLGALLGCVTVIPVLLSPIALSRPVSAGLIAGASLALLALATLDRTLPVVSRHIYASTSAAAAVIAVVVAFEGPVVAPVLLAMSMVVAVGARRDHVARLIAVVIGLIGGMAFLVICTPADVVEAPTIDGGQAISVIVGSVLLIAAVWTNFWAWYRSSSTRPSADNVQAFGILSALISLYALTALTVTAGVALGGPDGGFLGGHVAATICWMVVAATLLIVSVSIARGHKSFGGLSRNMAVGAGLGLTAAAVAKLFLFDLATLDGIFRVTVFIVVGLILLAVGAGYARALGQGAAEPGRPDSEPAPARH</sequence>
<feature type="transmembrane region" description="Helical" evidence="2">
    <location>
        <begin position="650"/>
        <end position="671"/>
    </location>
</feature>
<feature type="transmembrane region" description="Helical" evidence="2">
    <location>
        <begin position="292"/>
        <end position="314"/>
    </location>
</feature>
<proteinExistence type="predicted"/>
<feature type="transmembrane region" description="Helical" evidence="2">
    <location>
        <begin position="396"/>
        <end position="412"/>
    </location>
</feature>
<feature type="compositionally biased region" description="Pro residues" evidence="1">
    <location>
        <begin position="90"/>
        <end position="111"/>
    </location>
</feature>
<feature type="transmembrane region" description="Helical" evidence="2">
    <location>
        <begin position="366"/>
        <end position="384"/>
    </location>
</feature>
<feature type="transmembrane region" description="Helical" evidence="2">
    <location>
        <begin position="521"/>
        <end position="538"/>
    </location>
</feature>
<dbReference type="Proteomes" id="UP000225108">
    <property type="component" value="Unassembled WGS sequence"/>
</dbReference>
<feature type="transmembrane region" description="Helical" evidence="2">
    <location>
        <begin position="612"/>
        <end position="638"/>
    </location>
</feature>
<feature type="transmembrane region" description="Helical" evidence="2">
    <location>
        <begin position="447"/>
        <end position="465"/>
    </location>
</feature>